<reference evidence="3" key="1">
    <citation type="submission" date="2017-01" db="EMBL/GenBank/DDBJ databases">
        <authorList>
            <person name="Varghese N."/>
            <person name="Submissions S."/>
        </authorList>
    </citation>
    <scope>NUCLEOTIDE SEQUENCE [LARGE SCALE GENOMIC DNA]</scope>
    <source>
        <strain evidence="3">DSM 16176</strain>
    </source>
</reference>
<name>A0A1N7NN33_9BACL</name>
<feature type="transmembrane region" description="Helical" evidence="1">
    <location>
        <begin position="133"/>
        <end position="153"/>
    </location>
</feature>
<feature type="transmembrane region" description="Helical" evidence="1">
    <location>
        <begin position="106"/>
        <end position="127"/>
    </location>
</feature>
<feature type="transmembrane region" description="Helical" evidence="1">
    <location>
        <begin position="420"/>
        <end position="442"/>
    </location>
</feature>
<proteinExistence type="predicted"/>
<keyword evidence="3" id="KW-1185">Reference proteome</keyword>
<dbReference type="AlphaFoldDB" id="A0A1N7NN33"/>
<keyword evidence="1" id="KW-1133">Transmembrane helix</keyword>
<keyword evidence="1" id="KW-0812">Transmembrane</keyword>
<gene>
    <name evidence="2" type="ORF">SAMN05421799_10946</name>
</gene>
<keyword evidence="1" id="KW-0472">Membrane</keyword>
<sequence length="514" mass="55295">MMSLSGFAALWQFEMSRRKGRRRPVSARVGAFFVMVVCSLAVGAALCAIESYPWERLWLIALSTWWMMGTIRVTSHGGLGAMTLLPYSRLQLTMVRAVAAYARLTAWLATGFVLFSSGSLVLGAHRAPSLGRAWLWTIATLAVTNAGLALVSAVRDILQSDRIRWLATTADGAGSAVFILHVAAWGHANPLSNVHAWWIAALICVFVGAVSAVMGTRRWARGAWLLPREDAVDRVGEETVGLWRLDRGQAREQGEHLAKPRASGRRRLAERPYAQTFGLAVHMSMRRAVWPFGGRGALRMGTRTGLASVLGPVAVLVVLVLLNWHTRHLPVVVSRIEDGMLGGAWLWSMFSPFSVLSVVEGLGDWFRGWPVRKGAVLAGFALIESLGTWVWISSGMLAGVIVLVHAAGAHAAQGAHLRDLALAWLIGGCASTWNTVVSAALWLRPKRSLLSAWFVLDVLVGVLGSADGARAVAWLGRAPLPVSLAAVVGAVVCAIAALALSLRTVDHAWRDGAS</sequence>
<feature type="transmembrane region" description="Helical" evidence="1">
    <location>
        <begin position="305"/>
        <end position="324"/>
    </location>
</feature>
<dbReference type="EMBL" id="FTOO01000009">
    <property type="protein sequence ID" value="SIS99774.1"/>
    <property type="molecule type" value="Genomic_DNA"/>
</dbReference>
<organism evidence="2 3">
    <name type="scientific">Alicyclobacillus vulcanalis</name>
    <dbReference type="NCBI Taxonomy" id="252246"/>
    <lineage>
        <taxon>Bacteria</taxon>
        <taxon>Bacillati</taxon>
        <taxon>Bacillota</taxon>
        <taxon>Bacilli</taxon>
        <taxon>Bacillales</taxon>
        <taxon>Alicyclobacillaceae</taxon>
        <taxon>Alicyclobacillus</taxon>
    </lineage>
</organism>
<feature type="transmembrane region" description="Helical" evidence="1">
    <location>
        <begin position="165"/>
        <end position="184"/>
    </location>
</feature>
<evidence type="ECO:0000256" key="1">
    <source>
        <dbReference type="SAM" id="Phobius"/>
    </source>
</evidence>
<protein>
    <submittedName>
        <fullName evidence="2">Uncharacterized protein</fullName>
    </submittedName>
</protein>
<feature type="transmembrane region" description="Helical" evidence="1">
    <location>
        <begin position="344"/>
        <end position="363"/>
    </location>
</feature>
<dbReference type="Proteomes" id="UP000186156">
    <property type="component" value="Unassembled WGS sequence"/>
</dbReference>
<feature type="transmembrane region" description="Helical" evidence="1">
    <location>
        <begin position="196"/>
        <end position="215"/>
    </location>
</feature>
<feature type="transmembrane region" description="Helical" evidence="1">
    <location>
        <begin position="449"/>
        <end position="466"/>
    </location>
</feature>
<evidence type="ECO:0000313" key="2">
    <source>
        <dbReference type="EMBL" id="SIS99774.1"/>
    </source>
</evidence>
<feature type="transmembrane region" description="Helical" evidence="1">
    <location>
        <begin position="478"/>
        <end position="500"/>
    </location>
</feature>
<accession>A0A1N7NN33</accession>
<feature type="transmembrane region" description="Helical" evidence="1">
    <location>
        <begin position="57"/>
        <end position="85"/>
    </location>
</feature>
<feature type="transmembrane region" description="Helical" evidence="1">
    <location>
        <begin position="375"/>
        <end position="408"/>
    </location>
</feature>
<evidence type="ECO:0000313" key="3">
    <source>
        <dbReference type="Proteomes" id="UP000186156"/>
    </source>
</evidence>
<dbReference type="STRING" id="252246.SAMN05421799_10946"/>